<evidence type="ECO:0000313" key="3">
    <source>
        <dbReference type="Proteomes" id="UP001152130"/>
    </source>
</evidence>
<accession>A0A9W8PFQ6</accession>
<protein>
    <submittedName>
        <fullName evidence="2">Uncharacterized protein</fullName>
    </submittedName>
</protein>
<reference evidence="2" key="1">
    <citation type="submission" date="2022-10" db="EMBL/GenBank/DDBJ databases">
        <title>Fusarium specimens isolated from Avocado Roots.</title>
        <authorList>
            <person name="Stajich J."/>
            <person name="Roper C."/>
            <person name="Heimlech-Rivalta G."/>
        </authorList>
    </citation>
    <scope>NUCLEOTIDE SEQUENCE</scope>
    <source>
        <strain evidence="2">CF00143</strain>
    </source>
</reference>
<evidence type="ECO:0000256" key="1">
    <source>
        <dbReference type="SAM" id="Phobius"/>
    </source>
</evidence>
<keyword evidence="1" id="KW-0472">Membrane</keyword>
<organism evidence="2 3">
    <name type="scientific">Fusarium irregulare</name>
    <dbReference type="NCBI Taxonomy" id="2494466"/>
    <lineage>
        <taxon>Eukaryota</taxon>
        <taxon>Fungi</taxon>
        <taxon>Dikarya</taxon>
        <taxon>Ascomycota</taxon>
        <taxon>Pezizomycotina</taxon>
        <taxon>Sordariomycetes</taxon>
        <taxon>Hypocreomycetidae</taxon>
        <taxon>Hypocreales</taxon>
        <taxon>Nectriaceae</taxon>
        <taxon>Fusarium</taxon>
        <taxon>Fusarium incarnatum-equiseti species complex</taxon>
    </lineage>
</organism>
<dbReference type="Proteomes" id="UP001152130">
    <property type="component" value="Unassembled WGS sequence"/>
</dbReference>
<keyword evidence="1" id="KW-0812">Transmembrane</keyword>
<dbReference type="AlphaFoldDB" id="A0A9W8PFQ6"/>
<proteinExistence type="predicted"/>
<dbReference type="EMBL" id="JAPDHF010000021">
    <property type="protein sequence ID" value="KAJ4005430.1"/>
    <property type="molecule type" value="Genomic_DNA"/>
</dbReference>
<keyword evidence="3" id="KW-1185">Reference proteome</keyword>
<gene>
    <name evidence="2" type="ORF">NW766_010978</name>
</gene>
<comment type="caution">
    <text evidence="2">The sequence shown here is derived from an EMBL/GenBank/DDBJ whole genome shotgun (WGS) entry which is preliminary data.</text>
</comment>
<sequence>MLGPPTGVAVLWDLVEVLYLITHTKSDGIHPNACIIIDLILFIAVAAMSSVIAFTAATLHDSGWYFAFFQSEQGVEYLRIATGFGFMTAYVK</sequence>
<feature type="transmembrane region" description="Helical" evidence="1">
    <location>
        <begin position="34"/>
        <end position="59"/>
    </location>
</feature>
<keyword evidence="1" id="KW-1133">Transmembrane helix</keyword>
<evidence type="ECO:0000313" key="2">
    <source>
        <dbReference type="EMBL" id="KAJ4005430.1"/>
    </source>
</evidence>
<name>A0A9W8PFQ6_9HYPO</name>